<dbReference type="RefSeq" id="WP_284280856.1">
    <property type="nucleotide sequence ID" value="NZ_BSOJ01000015.1"/>
</dbReference>
<name>A0ABQ5YTS6_9BURK</name>
<dbReference type="EMBL" id="BSOJ01000015">
    <property type="protein sequence ID" value="GLR26308.1"/>
    <property type="molecule type" value="Genomic_DNA"/>
</dbReference>
<dbReference type="Gene3D" id="3.30.70.270">
    <property type="match status" value="1"/>
</dbReference>
<dbReference type="Pfam" id="PF01590">
    <property type="entry name" value="GAF"/>
    <property type="match status" value="1"/>
</dbReference>
<dbReference type="InterPro" id="IPR029016">
    <property type="entry name" value="GAF-like_dom_sf"/>
</dbReference>
<dbReference type="Pfam" id="PF00990">
    <property type="entry name" value="GGDEF"/>
    <property type="match status" value="1"/>
</dbReference>
<sequence>MKSPQIPENEFERTRALDELGVVYSPAEARFDRIVRLAKKFFKVKSVLVSLVYGEEQWFKARQGLNTPCTPRDISFCGHAILNDGPFVIENALEDDRFSDNPLVLGPPHIRFYAGQPIHNRFGVTLGTLCLLHNEPRAFSHEDRKDLRDFAKLVEGELAKRAASPVVDDFLALLDSKQRAALLEPLTGAWNAAGIEEVLTRELRACRSREFGLSAMKIRLRGYSDLHERFGQDRVADILKFAAANIRDCVLESASLAYLGKGEFFLVCPFHDHEKHFQTQSDLKFLFAQSLLETQGIQALVEIDINAVLIESEPQIAKGAAHWISTL</sequence>
<dbReference type="InterPro" id="IPR000160">
    <property type="entry name" value="GGDEF_dom"/>
</dbReference>
<dbReference type="InterPro" id="IPR043128">
    <property type="entry name" value="Rev_trsase/Diguanyl_cyclase"/>
</dbReference>
<dbReference type="InterPro" id="IPR003018">
    <property type="entry name" value="GAF"/>
</dbReference>
<gene>
    <name evidence="2" type="ORF">GCM10007875_13980</name>
</gene>
<dbReference type="SUPFAM" id="SSF55073">
    <property type="entry name" value="Nucleotide cyclase"/>
    <property type="match status" value="1"/>
</dbReference>
<evidence type="ECO:0000313" key="2">
    <source>
        <dbReference type="EMBL" id="GLR26308.1"/>
    </source>
</evidence>
<feature type="domain" description="GAF" evidence="1">
    <location>
        <begin position="26"/>
        <end position="168"/>
    </location>
</feature>
<comment type="caution">
    <text evidence="2">The sequence shown here is derived from an EMBL/GenBank/DDBJ whole genome shotgun (WGS) entry which is preliminary data.</text>
</comment>
<dbReference type="SMART" id="SM00065">
    <property type="entry name" value="GAF"/>
    <property type="match status" value="1"/>
</dbReference>
<dbReference type="InterPro" id="IPR029787">
    <property type="entry name" value="Nucleotide_cyclase"/>
</dbReference>
<proteinExistence type="predicted"/>
<dbReference type="SUPFAM" id="SSF55781">
    <property type="entry name" value="GAF domain-like"/>
    <property type="match status" value="1"/>
</dbReference>
<accession>A0ABQ5YTS6</accession>
<protein>
    <submittedName>
        <fullName evidence="2">GGDEF domain-containing protein</fullName>
    </submittedName>
</protein>
<evidence type="ECO:0000259" key="1">
    <source>
        <dbReference type="SMART" id="SM00065"/>
    </source>
</evidence>
<dbReference type="Gene3D" id="3.30.450.40">
    <property type="match status" value="1"/>
</dbReference>
<keyword evidence="3" id="KW-1185">Reference proteome</keyword>
<dbReference type="PANTHER" id="PTHR43102:SF2">
    <property type="entry name" value="GAF DOMAIN-CONTAINING PROTEIN"/>
    <property type="match status" value="1"/>
</dbReference>
<evidence type="ECO:0000313" key="3">
    <source>
        <dbReference type="Proteomes" id="UP001156664"/>
    </source>
</evidence>
<organism evidence="2 3">
    <name type="scientific">Limnobacter litoralis</name>
    <dbReference type="NCBI Taxonomy" id="481366"/>
    <lineage>
        <taxon>Bacteria</taxon>
        <taxon>Pseudomonadati</taxon>
        <taxon>Pseudomonadota</taxon>
        <taxon>Betaproteobacteria</taxon>
        <taxon>Burkholderiales</taxon>
        <taxon>Burkholderiaceae</taxon>
        <taxon>Limnobacter</taxon>
    </lineage>
</organism>
<dbReference type="Proteomes" id="UP001156664">
    <property type="component" value="Unassembled WGS sequence"/>
</dbReference>
<dbReference type="PANTHER" id="PTHR43102">
    <property type="entry name" value="SLR1143 PROTEIN"/>
    <property type="match status" value="1"/>
</dbReference>
<reference evidence="3" key="1">
    <citation type="journal article" date="2019" name="Int. J. Syst. Evol. Microbiol.">
        <title>The Global Catalogue of Microorganisms (GCM) 10K type strain sequencing project: providing services to taxonomists for standard genome sequencing and annotation.</title>
        <authorList>
            <consortium name="The Broad Institute Genomics Platform"/>
            <consortium name="The Broad Institute Genome Sequencing Center for Infectious Disease"/>
            <person name="Wu L."/>
            <person name="Ma J."/>
        </authorList>
    </citation>
    <scope>NUCLEOTIDE SEQUENCE [LARGE SCALE GENOMIC DNA]</scope>
    <source>
        <strain evidence="3">NBRC 105857</strain>
    </source>
</reference>